<accession>X0WX85</accession>
<evidence type="ECO:0000256" key="4">
    <source>
        <dbReference type="ARBA" id="ARBA00023186"/>
    </source>
</evidence>
<dbReference type="EMBL" id="BARS01047001">
    <property type="protein sequence ID" value="GAG35315.1"/>
    <property type="molecule type" value="Genomic_DNA"/>
</dbReference>
<keyword evidence="4" id="KW-0143">Chaperone</keyword>
<dbReference type="GO" id="GO:0042026">
    <property type="term" value="P:protein refolding"/>
    <property type="evidence" value="ECO:0007669"/>
    <property type="project" value="InterPro"/>
</dbReference>
<dbReference type="Pfam" id="PF00118">
    <property type="entry name" value="Cpn60_TCP1"/>
    <property type="match status" value="1"/>
</dbReference>
<feature type="non-terminal residue" evidence="5">
    <location>
        <position position="112"/>
    </location>
</feature>
<comment type="similarity">
    <text evidence="1">Belongs to the chaperonin (HSP60) family.</text>
</comment>
<keyword evidence="3" id="KW-0067">ATP-binding</keyword>
<dbReference type="PANTHER" id="PTHR45633">
    <property type="entry name" value="60 KDA HEAT SHOCK PROTEIN, MITOCHONDRIAL"/>
    <property type="match status" value="1"/>
</dbReference>
<dbReference type="SUPFAM" id="SSF48592">
    <property type="entry name" value="GroEL equatorial domain-like"/>
    <property type="match status" value="1"/>
</dbReference>
<evidence type="ECO:0000256" key="3">
    <source>
        <dbReference type="ARBA" id="ARBA00022840"/>
    </source>
</evidence>
<keyword evidence="2" id="KW-0547">Nucleotide-binding</keyword>
<reference evidence="5" key="1">
    <citation type="journal article" date="2014" name="Front. Microbiol.">
        <title>High frequency of phylogenetically diverse reductive dehalogenase-homologous genes in deep subseafloor sedimentary metagenomes.</title>
        <authorList>
            <person name="Kawai M."/>
            <person name="Futagami T."/>
            <person name="Toyoda A."/>
            <person name="Takaki Y."/>
            <person name="Nishi S."/>
            <person name="Hori S."/>
            <person name="Arai W."/>
            <person name="Tsubouchi T."/>
            <person name="Morono Y."/>
            <person name="Uchiyama I."/>
            <person name="Ito T."/>
            <person name="Fujiyama A."/>
            <person name="Inagaki F."/>
            <person name="Takami H."/>
        </authorList>
    </citation>
    <scope>NUCLEOTIDE SEQUENCE</scope>
    <source>
        <strain evidence="5">Expedition CK06-06</strain>
    </source>
</reference>
<dbReference type="InterPro" id="IPR017998">
    <property type="entry name" value="Chaperone_TCP-1"/>
</dbReference>
<dbReference type="InterPro" id="IPR027413">
    <property type="entry name" value="GROEL-like_equatorial_sf"/>
</dbReference>
<dbReference type="GO" id="GO:0005524">
    <property type="term" value="F:ATP binding"/>
    <property type="evidence" value="ECO:0007669"/>
    <property type="project" value="UniProtKB-KW"/>
</dbReference>
<proteinExistence type="inferred from homology"/>
<name>X0WX85_9ZZZZ</name>
<dbReference type="GO" id="GO:0140662">
    <property type="term" value="F:ATP-dependent protein folding chaperone"/>
    <property type="evidence" value="ECO:0007669"/>
    <property type="project" value="InterPro"/>
</dbReference>
<dbReference type="PRINTS" id="PR00304">
    <property type="entry name" value="TCOMPLEXTCP1"/>
</dbReference>
<evidence type="ECO:0008006" key="6">
    <source>
        <dbReference type="Google" id="ProtNLM"/>
    </source>
</evidence>
<dbReference type="Gene3D" id="1.10.560.10">
    <property type="entry name" value="GroEL-like equatorial domain"/>
    <property type="match status" value="1"/>
</dbReference>
<sequence length="112" mass="11831">MDAIVKNLNFGEEARVNVFKGIEKLTKAVSSTLGASGKCVMLEDHTGNPVITKDGVTVADSIILRDPVENMGATLLKEAARKTVREAGDGTTTATVLAHSILTEAYKVADKT</sequence>
<gene>
    <name evidence="5" type="ORF">S01H1_70667</name>
</gene>
<dbReference type="AlphaFoldDB" id="X0WX85"/>
<organism evidence="5">
    <name type="scientific">marine sediment metagenome</name>
    <dbReference type="NCBI Taxonomy" id="412755"/>
    <lineage>
        <taxon>unclassified sequences</taxon>
        <taxon>metagenomes</taxon>
        <taxon>ecological metagenomes</taxon>
    </lineage>
</organism>
<dbReference type="InterPro" id="IPR001844">
    <property type="entry name" value="Cpn60/GroEL"/>
</dbReference>
<evidence type="ECO:0000256" key="2">
    <source>
        <dbReference type="ARBA" id="ARBA00022741"/>
    </source>
</evidence>
<dbReference type="InterPro" id="IPR002423">
    <property type="entry name" value="Cpn60/GroEL/TCP-1"/>
</dbReference>
<protein>
    <recommendedName>
        <fullName evidence="6">Chaperonin GroEL</fullName>
    </recommendedName>
</protein>
<comment type="caution">
    <text evidence="5">The sequence shown here is derived from an EMBL/GenBank/DDBJ whole genome shotgun (WGS) entry which is preliminary data.</text>
</comment>
<evidence type="ECO:0000313" key="5">
    <source>
        <dbReference type="EMBL" id="GAG35315.1"/>
    </source>
</evidence>
<evidence type="ECO:0000256" key="1">
    <source>
        <dbReference type="ARBA" id="ARBA00006607"/>
    </source>
</evidence>